<name>A0A7W6IQV6_9HYPH</name>
<dbReference type="InterPro" id="IPR005511">
    <property type="entry name" value="SMP-30"/>
</dbReference>
<comment type="caution">
    <text evidence="5">The sequence shown here is derived from an EMBL/GenBank/DDBJ whole genome shotgun (WGS) entry which is preliminary data.</text>
</comment>
<dbReference type="PANTHER" id="PTHR10907:SF47">
    <property type="entry name" value="REGUCALCIN"/>
    <property type="match status" value="1"/>
</dbReference>
<keyword evidence="6" id="KW-1185">Reference proteome</keyword>
<sequence>MTIDFIRAAATSDFVGESPFWDDSGFLYWVDIVGREVRRLDASSGVVETRTVDNYPTAIALFRDRSAAILSKGLEIGRFDFDSGAFEPIVAVESGNGASMRLNEGKCDPAGRFWVATMDNNLNPDGSPREMQGARGHLFCLDGEVTKGPFVQDLNIPNTMAWAPSGDVFYFGDTIRNVLWAFDYDRASGTVSNQRVFAEGGPGLPDGSGIDAQGYLWNARFSAGCLMRFAPDGHLDRTIELPVRNPTACTFGGKDLKTLYVTSGRFGLDNPGALDGALLSAQVEVPGGRENYYAG</sequence>
<feature type="binding site" evidence="3">
    <location>
        <position position="103"/>
    </location>
    <ligand>
        <name>substrate</name>
    </ligand>
</feature>
<keyword evidence="3" id="KW-0479">Metal-binding</keyword>
<reference evidence="5 6" key="1">
    <citation type="submission" date="2020-08" db="EMBL/GenBank/DDBJ databases">
        <title>Genomic Encyclopedia of Type Strains, Phase IV (KMG-IV): sequencing the most valuable type-strain genomes for metagenomic binning, comparative biology and taxonomic classification.</title>
        <authorList>
            <person name="Goeker M."/>
        </authorList>
    </citation>
    <scope>NUCLEOTIDE SEQUENCE [LARGE SCALE GENOMIC DNA]</scope>
    <source>
        <strain evidence="5 6">DSM 23447</strain>
    </source>
</reference>
<dbReference type="Pfam" id="PF08450">
    <property type="entry name" value="SGL"/>
    <property type="match status" value="1"/>
</dbReference>
<evidence type="ECO:0000259" key="4">
    <source>
        <dbReference type="Pfam" id="PF08450"/>
    </source>
</evidence>
<feature type="binding site" evidence="3">
    <location>
        <position position="17"/>
    </location>
    <ligand>
        <name>a divalent metal cation</name>
        <dbReference type="ChEBI" id="CHEBI:60240"/>
    </ligand>
</feature>
<evidence type="ECO:0000313" key="6">
    <source>
        <dbReference type="Proteomes" id="UP000547011"/>
    </source>
</evidence>
<evidence type="ECO:0000313" key="5">
    <source>
        <dbReference type="EMBL" id="MBB4054004.1"/>
    </source>
</evidence>
<feature type="binding site" evidence="3">
    <location>
        <position position="101"/>
    </location>
    <ligand>
        <name>substrate</name>
    </ligand>
</feature>
<comment type="cofactor">
    <cofactor evidence="3">
        <name>Zn(2+)</name>
        <dbReference type="ChEBI" id="CHEBI:29105"/>
    </cofactor>
    <text evidence="3">Binds 1 divalent metal cation per subunit.</text>
</comment>
<feature type="active site" description="Proton donor/acceptor" evidence="2">
    <location>
        <position position="206"/>
    </location>
</feature>
<dbReference type="InterPro" id="IPR013658">
    <property type="entry name" value="SGL"/>
</dbReference>
<dbReference type="AlphaFoldDB" id="A0A7W6IQV6"/>
<dbReference type="GO" id="GO:0005509">
    <property type="term" value="F:calcium ion binding"/>
    <property type="evidence" value="ECO:0007669"/>
    <property type="project" value="TreeGrafter"/>
</dbReference>
<dbReference type="Proteomes" id="UP000547011">
    <property type="component" value="Unassembled WGS sequence"/>
</dbReference>
<comment type="similarity">
    <text evidence="1">Belongs to the SMP-30/CGR1 family.</text>
</comment>
<dbReference type="GO" id="GO:0004341">
    <property type="term" value="F:gluconolactonase activity"/>
    <property type="evidence" value="ECO:0007669"/>
    <property type="project" value="TreeGrafter"/>
</dbReference>
<dbReference type="PANTHER" id="PTHR10907">
    <property type="entry name" value="REGUCALCIN"/>
    <property type="match status" value="1"/>
</dbReference>
<dbReference type="GO" id="GO:0019853">
    <property type="term" value="P:L-ascorbic acid biosynthetic process"/>
    <property type="evidence" value="ECO:0007669"/>
    <property type="project" value="TreeGrafter"/>
</dbReference>
<evidence type="ECO:0000256" key="1">
    <source>
        <dbReference type="ARBA" id="ARBA00008853"/>
    </source>
</evidence>
<proteinExistence type="inferred from homology"/>
<feature type="binding site" evidence="3">
    <location>
        <position position="206"/>
    </location>
    <ligand>
        <name>a divalent metal cation</name>
        <dbReference type="ChEBI" id="CHEBI:60240"/>
    </ligand>
</feature>
<gene>
    <name evidence="5" type="ORF">GGR20_003676</name>
</gene>
<dbReference type="InterPro" id="IPR011042">
    <property type="entry name" value="6-blade_b-propeller_TolB-like"/>
</dbReference>
<keyword evidence="3" id="KW-0862">Zinc</keyword>
<organism evidence="5 6">
    <name type="scientific">Devosia subaequoris</name>
    <dbReference type="NCBI Taxonomy" id="395930"/>
    <lineage>
        <taxon>Bacteria</taxon>
        <taxon>Pseudomonadati</taxon>
        <taxon>Pseudomonadota</taxon>
        <taxon>Alphaproteobacteria</taxon>
        <taxon>Hyphomicrobiales</taxon>
        <taxon>Devosiaceae</taxon>
        <taxon>Devosia</taxon>
    </lineage>
</organism>
<accession>A0A7W6IQV6</accession>
<dbReference type="Gene3D" id="2.120.10.30">
    <property type="entry name" value="TolB, C-terminal domain"/>
    <property type="match status" value="1"/>
</dbReference>
<dbReference type="SUPFAM" id="SSF63829">
    <property type="entry name" value="Calcium-dependent phosphotriesterase"/>
    <property type="match status" value="1"/>
</dbReference>
<feature type="domain" description="SMP-30/Gluconolactonase/LRE-like region" evidence="4">
    <location>
        <begin position="15"/>
        <end position="264"/>
    </location>
</feature>
<dbReference type="EMBL" id="JACIEW010000015">
    <property type="protein sequence ID" value="MBB4054004.1"/>
    <property type="molecule type" value="Genomic_DNA"/>
</dbReference>
<evidence type="ECO:0000256" key="2">
    <source>
        <dbReference type="PIRSR" id="PIRSR605511-1"/>
    </source>
</evidence>
<protein>
    <submittedName>
        <fullName evidence="5">Sugar lactone lactonase YvrE</fullName>
    </submittedName>
</protein>
<evidence type="ECO:0000256" key="3">
    <source>
        <dbReference type="PIRSR" id="PIRSR605511-2"/>
    </source>
</evidence>
<feature type="binding site" evidence="3">
    <location>
        <position position="158"/>
    </location>
    <ligand>
        <name>a divalent metal cation</name>
        <dbReference type="ChEBI" id="CHEBI:60240"/>
    </ligand>
</feature>
<dbReference type="PRINTS" id="PR01790">
    <property type="entry name" value="SMP30FAMILY"/>
</dbReference>
<dbReference type="RefSeq" id="WP_183312749.1">
    <property type="nucleotide sequence ID" value="NZ_JACIEW010000015.1"/>
</dbReference>